<dbReference type="PANTHER" id="PTHR10015:SF445">
    <property type="entry name" value="HEAT STRESS TRANSCRIPTION FACTOR A-4B-LIKE"/>
    <property type="match status" value="1"/>
</dbReference>
<dbReference type="EMBL" id="CP136891">
    <property type="protein sequence ID" value="WOK99313.1"/>
    <property type="molecule type" value="Genomic_DNA"/>
</dbReference>
<dbReference type="GO" id="GO:0006357">
    <property type="term" value="P:regulation of transcription by RNA polymerase II"/>
    <property type="evidence" value="ECO:0007669"/>
    <property type="project" value="TreeGrafter"/>
</dbReference>
<keyword evidence="3" id="KW-0597">Phosphoprotein</keyword>
<dbReference type="GO" id="GO:0000978">
    <property type="term" value="F:RNA polymerase II cis-regulatory region sequence-specific DNA binding"/>
    <property type="evidence" value="ECO:0007669"/>
    <property type="project" value="TreeGrafter"/>
</dbReference>
<dbReference type="PANTHER" id="PTHR10015">
    <property type="entry name" value="HEAT SHOCK TRANSCRIPTION FACTOR"/>
    <property type="match status" value="1"/>
</dbReference>
<dbReference type="FunFam" id="1.10.10.10:FF:000057">
    <property type="entry name" value="Heat shock transcription factor 1"/>
    <property type="match status" value="1"/>
</dbReference>
<evidence type="ECO:0000256" key="3">
    <source>
        <dbReference type="ARBA" id="ARBA00022553"/>
    </source>
</evidence>
<keyword evidence="8" id="KW-0539">Nucleus</keyword>
<dbReference type="InterPro" id="IPR000232">
    <property type="entry name" value="HSF_DNA-bd"/>
</dbReference>
<dbReference type="PRINTS" id="PR00056">
    <property type="entry name" value="HSFDOMAIN"/>
</dbReference>
<feature type="region of interest" description="Disordered" evidence="10">
    <location>
        <begin position="109"/>
        <end position="130"/>
    </location>
</feature>
<evidence type="ECO:0000256" key="5">
    <source>
        <dbReference type="ARBA" id="ARBA00023016"/>
    </source>
</evidence>
<evidence type="ECO:0000256" key="10">
    <source>
        <dbReference type="SAM" id="MobiDB-lite"/>
    </source>
</evidence>
<feature type="region of interest" description="Disordered" evidence="10">
    <location>
        <begin position="394"/>
        <end position="446"/>
    </location>
</feature>
<evidence type="ECO:0000313" key="13">
    <source>
        <dbReference type="Proteomes" id="UP001327560"/>
    </source>
</evidence>
<evidence type="ECO:0000256" key="9">
    <source>
        <dbReference type="RuleBase" id="RU004020"/>
    </source>
</evidence>
<evidence type="ECO:0000256" key="8">
    <source>
        <dbReference type="ARBA" id="ARBA00023242"/>
    </source>
</evidence>
<comment type="subunit">
    <text evidence="2">Homotrimer.</text>
</comment>
<reference evidence="12 13" key="1">
    <citation type="submission" date="2023-10" db="EMBL/GenBank/DDBJ databases">
        <title>Chromosome-scale genome assembly provides insights into flower coloration mechanisms of Canna indica.</title>
        <authorList>
            <person name="Li C."/>
        </authorList>
    </citation>
    <scope>NUCLEOTIDE SEQUENCE [LARGE SCALE GENOMIC DNA]</scope>
    <source>
        <tissue evidence="12">Flower</tissue>
    </source>
</reference>
<evidence type="ECO:0000256" key="1">
    <source>
        <dbReference type="ARBA" id="ARBA00004123"/>
    </source>
</evidence>
<dbReference type="PROSITE" id="PS00434">
    <property type="entry name" value="HSF_DOMAIN"/>
    <property type="match status" value="1"/>
</dbReference>
<protein>
    <submittedName>
        <fullName evidence="12">Heat stress transcription factor A-4b</fullName>
    </submittedName>
</protein>
<feature type="region of interest" description="Disordered" evidence="10">
    <location>
        <begin position="334"/>
        <end position="366"/>
    </location>
</feature>
<evidence type="ECO:0000259" key="11">
    <source>
        <dbReference type="PROSITE" id="PS00434"/>
    </source>
</evidence>
<feature type="compositionally biased region" description="Polar residues" evidence="10">
    <location>
        <begin position="109"/>
        <end position="120"/>
    </location>
</feature>
<dbReference type="SUPFAM" id="SSF46785">
    <property type="entry name" value="Winged helix' DNA-binding domain"/>
    <property type="match status" value="1"/>
</dbReference>
<dbReference type="GO" id="GO:0005634">
    <property type="term" value="C:nucleus"/>
    <property type="evidence" value="ECO:0007669"/>
    <property type="project" value="UniProtKB-SubCell"/>
</dbReference>
<sequence>MEGSRGSSNAPPPFLIKTYDMVEDPSTDSIVSWTPSNASFVVLKPLEFARDLLPKYFKHNNFSSFVRQLNTYGFRKVDPDQWEFANEDFIRGQIHRLNSIHRRKPVYSHSLQNQGNSSGPLSDAEKQELEDEIERLKQEKDMLLNEFQQHTQHQHGLEYKIQSLEEKLQVLESRQRSLMTFLAEIIQKPGFFSNFVHQTDLLPKKRRLPKINFFNEDAIMVENQTVSFQPTARDNPILAANMLDIEPFEKMESSLNSLENFFRGVSQASGDAMSYDSIVPPLHSNVSVIEFDASLGEIDVNLQSLLSKLQTASPCLGDIHSSVEIVESRGYADTPATDVQADSRGKVSEIDVNSEPAATEDDSLRQRTTAATASIVPAGVNDVFWEQFLTELPSSSQTQEVQSRRKDSDERQSERNIGEQEQMSWNRKNDDNLSENNGNETSAEKS</sequence>
<dbReference type="AlphaFoldDB" id="A0AAQ3K1E2"/>
<evidence type="ECO:0000256" key="7">
    <source>
        <dbReference type="ARBA" id="ARBA00023163"/>
    </source>
</evidence>
<dbReference type="SMART" id="SM00415">
    <property type="entry name" value="HSF"/>
    <property type="match status" value="1"/>
</dbReference>
<keyword evidence="13" id="KW-1185">Reference proteome</keyword>
<keyword evidence="7" id="KW-0804">Transcription</keyword>
<proteinExistence type="inferred from homology"/>
<dbReference type="InterPro" id="IPR036388">
    <property type="entry name" value="WH-like_DNA-bd_sf"/>
</dbReference>
<dbReference type="InterPro" id="IPR036390">
    <property type="entry name" value="WH_DNA-bd_sf"/>
</dbReference>
<comment type="subcellular location">
    <subcellularLocation>
        <location evidence="1">Nucleus</location>
    </subcellularLocation>
</comment>
<dbReference type="Proteomes" id="UP001327560">
    <property type="component" value="Chromosome 2"/>
</dbReference>
<evidence type="ECO:0000256" key="2">
    <source>
        <dbReference type="ARBA" id="ARBA00011233"/>
    </source>
</evidence>
<dbReference type="Pfam" id="PF00447">
    <property type="entry name" value="HSF_DNA-bind"/>
    <property type="match status" value="1"/>
</dbReference>
<feature type="compositionally biased region" description="Basic and acidic residues" evidence="10">
    <location>
        <begin position="402"/>
        <end position="418"/>
    </location>
</feature>
<comment type="similarity">
    <text evidence="9">Belongs to the HSF family.</text>
</comment>
<gene>
    <name evidence="12" type="ORF">Cni_G08025</name>
</gene>
<keyword evidence="6" id="KW-0238">DNA-binding</keyword>
<organism evidence="12 13">
    <name type="scientific">Canna indica</name>
    <name type="common">Indian-shot</name>
    <dbReference type="NCBI Taxonomy" id="4628"/>
    <lineage>
        <taxon>Eukaryota</taxon>
        <taxon>Viridiplantae</taxon>
        <taxon>Streptophyta</taxon>
        <taxon>Embryophyta</taxon>
        <taxon>Tracheophyta</taxon>
        <taxon>Spermatophyta</taxon>
        <taxon>Magnoliopsida</taxon>
        <taxon>Liliopsida</taxon>
        <taxon>Zingiberales</taxon>
        <taxon>Cannaceae</taxon>
        <taxon>Canna</taxon>
    </lineage>
</organism>
<feature type="domain" description="HSF-type DNA-binding" evidence="11">
    <location>
        <begin position="53"/>
        <end position="77"/>
    </location>
</feature>
<keyword evidence="4" id="KW-0805">Transcription regulation</keyword>
<name>A0AAQ3K1E2_9LILI</name>
<feature type="compositionally biased region" description="Polar residues" evidence="10">
    <location>
        <begin position="434"/>
        <end position="446"/>
    </location>
</feature>
<dbReference type="GO" id="GO:0003700">
    <property type="term" value="F:DNA-binding transcription factor activity"/>
    <property type="evidence" value="ECO:0007669"/>
    <property type="project" value="InterPro"/>
</dbReference>
<evidence type="ECO:0000256" key="4">
    <source>
        <dbReference type="ARBA" id="ARBA00023015"/>
    </source>
</evidence>
<dbReference type="GO" id="GO:0034605">
    <property type="term" value="P:cellular response to heat"/>
    <property type="evidence" value="ECO:0007669"/>
    <property type="project" value="TreeGrafter"/>
</dbReference>
<accession>A0AAQ3K1E2</accession>
<dbReference type="Gene3D" id="1.10.10.10">
    <property type="entry name" value="Winged helix-like DNA-binding domain superfamily/Winged helix DNA-binding domain"/>
    <property type="match status" value="1"/>
</dbReference>
<keyword evidence="5" id="KW-0346">Stress response</keyword>
<evidence type="ECO:0000313" key="12">
    <source>
        <dbReference type="EMBL" id="WOK99313.1"/>
    </source>
</evidence>
<evidence type="ECO:0000256" key="6">
    <source>
        <dbReference type="ARBA" id="ARBA00023125"/>
    </source>
</evidence>